<dbReference type="Gene3D" id="3.90.380.10">
    <property type="entry name" value="Naphthalene 1,2-dioxygenase Alpha Subunit, Chain A, domain 1"/>
    <property type="match status" value="1"/>
</dbReference>
<evidence type="ECO:0000256" key="3">
    <source>
        <dbReference type="ARBA" id="ARBA00023002"/>
    </source>
</evidence>
<organism evidence="7">
    <name type="scientific">freshwater metagenome</name>
    <dbReference type="NCBI Taxonomy" id="449393"/>
    <lineage>
        <taxon>unclassified sequences</taxon>
        <taxon>metagenomes</taxon>
        <taxon>ecological metagenomes</taxon>
    </lineage>
</organism>
<keyword evidence="5" id="KW-0411">Iron-sulfur</keyword>
<dbReference type="SUPFAM" id="SSF55961">
    <property type="entry name" value="Bet v1-like"/>
    <property type="match status" value="1"/>
</dbReference>
<dbReference type="GO" id="GO:0046872">
    <property type="term" value="F:metal ion binding"/>
    <property type="evidence" value="ECO:0007669"/>
    <property type="project" value="UniProtKB-KW"/>
</dbReference>
<dbReference type="InterPro" id="IPR050584">
    <property type="entry name" value="Cholesterol_7-desaturase"/>
</dbReference>
<evidence type="ECO:0000256" key="4">
    <source>
        <dbReference type="ARBA" id="ARBA00023004"/>
    </source>
</evidence>
<dbReference type="SUPFAM" id="SSF50022">
    <property type="entry name" value="ISP domain"/>
    <property type="match status" value="1"/>
</dbReference>
<dbReference type="Pfam" id="PF00355">
    <property type="entry name" value="Rieske"/>
    <property type="match status" value="1"/>
</dbReference>
<dbReference type="InterPro" id="IPR017941">
    <property type="entry name" value="Rieske_2Fe-2S"/>
</dbReference>
<evidence type="ECO:0000313" key="7">
    <source>
        <dbReference type="EMBL" id="CAB4616305.1"/>
    </source>
</evidence>
<dbReference type="EMBL" id="CAEZVF010000018">
    <property type="protein sequence ID" value="CAB4616305.1"/>
    <property type="molecule type" value="Genomic_DNA"/>
</dbReference>
<dbReference type="PANTHER" id="PTHR21266:SF59">
    <property type="entry name" value="BLR4922 PROTEIN"/>
    <property type="match status" value="1"/>
</dbReference>
<dbReference type="Pfam" id="PF19112">
    <property type="entry name" value="VanA_C"/>
    <property type="match status" value="1"/>
</dbReference>
<name>A0A6J6HXQ6_9ZZZZ</name>
<proteinExistence type="predicted"/>
<keyword evidence="1" id="KW-0001">2Fe-2S</keyword>
<dbReference type="GO" id="GO:0051537">
    <property type="term" value="F:2 iron, 2 sulfur cluster binding"/>
    <property type="evidence" value="ECO:0007669"/>
    <property type="project" value="UniProtKB-KW"/>
</dbReference>
<sequence>MLKNFWWPVEIASAVTHKPLPMTAVGQKFVLWRDGQGKVHCLNDMCVHRGGSFGVGWLSEDKNSVVCPYHGWEFGGDGACTKIPAHPQRGIPKKARVDSYPVVERYGLIWAFLGDLPEDERPPLPEIPELEDPRFKKVYGEFWWDVNYERALENGMDPSHAAYVHGNRFGDLDNPQIPDFEVQTTPWSGLSTIPLYPPPGNSKGKWGRKVRKTLAAENKDKFLAETRAGFFLPNMNLLSVPLPFGEMFLFDAHVPISQNRTRTIYIGMRTFLKSDWGDKDTHKRIHYIFKQDDDVIRVQRPEMIPYNLSDELPVRSDALQVAYRRRRAELIDQGWGVDMHQIVGDGPRDVAVVIPSPERRNNPELANAWVHKEVQSAQLLGLDRERKVKAGGYLENQADDGTSVLGVTSGTTA</sequence>
<dbReference type="InterPro" id="IPR044043">
    <property type="entry name" value="VanA_C_cat"/>
</dbReference>
<reference evidence="7" key="1">
    <citation type="submission" date="2020-05" db="EMBL/GenBank/DDBJ databases">
        <authorList>
            <person name="Chiriac C."/>
            <person name="Salcher M."/>
            <person name="Ghai R."/>
            <person name="Kavagutti S V."/>
        </authorList>
    </citation>
    <scope>NUCLEOTIDE SEQUENCE</scope>
</reference>
<evidence type="ECO:0000256" key="1">
    <source>
        <dbReference type="ARBA" id="ARBA00022714"/>
    </source>
</evidence>
<gene>
    <name evidence="7" type="ORF">UFOPK1939_00221</name>
</gene>
<dbReference type="GO" id="GO:0016491">
    <property type="term" value="F:oxidoreductase activity"/>
    <property type="evidence" value="ECO:0007669"/>
    <property type="project" value="UniProtKB-KW"/>
</dbReference>
<evidence type="ECO:0000259" key="6">
    <source>
        <dbReference type="PROSITE" id="PS51296"/>
    </source>
</evidence>
<dbReference type="AlphaFoldDB" id="A0A6J6HXQ6"/>
<dbReference type="Gene3D" id="2.102.10.10">
    <property type="entry name" value="Rieske [2Fe-2S] iron-sulphur domain"/>
    <property type="match status" value="1"/>
</dbReference>
<keyword evidence="4" id="KW-0408">Iron</keyword>
<evidence type="ECO:0000256" key="2">
    <source>
        <dbReference type="ARBA" id="ARBA00022723"/>
    </source>
</evidence>
<keyword evidence="3" id="KW-0560">Oxidoreductase</keyword>
<protein>
    <submittedName>
        <fullName evidence="7">Unannotated protein</fullName>
    </submittedName>
</protein>
<dbReference type="InterPro" id="IPR036922">
    <property type="entry name" value="Rieske_2Fe-2S_sf"/>
</dbReference>
<evidence type="ECO:0000256" key="5">
    <source>
        <dbReference type="ARBA" id="ARBA00023014"/>
    </source>
</evidence>
<feature type="domain" description="Rieske" evidence="6">
    <location>
        <begin position="6"/>
        <end position="111"/>
    </location>
</feature>
<dbReference type="PROSITE" id="PS51296">
    <property type="entry name" value="RIESKE"/>
    <property type="match status" value="1"/>
</dbReference>
<dbReference type="PANTHER" id="PTHR21266">
    <property type="entry name" value="IRON-SULFUR DOMAIN CONTAINING PROTEIN"/>
    <property type="match status" value="1"/>
</dbReference>
<accession>A0A6J6HXQ6</accession>
<keyword evidence="2" id="KW-0479">Metal-binding</keyword>